<dbReference type="AlphaFoldDB" id="A0A5K1K4V7"/>
<name>A0A5K1K4V7_9APHY</name>
<evidence type="ECO:0000313" key="2">
    <source>
        <dbReference type="EMBL" id="VWP01234.1"/>
    </source>
</evidence>
<proteinExistence type="predicted"/>
<protein>
    <submittedName>
        <fullName evidence="2">Neutral alpha-glucosidase AB</fullName>
    </submittedName>
</protein>
<feature type="region of interest" description="Disordered" evidence="1">
    <location>
        <begin position="72"/>
        <end position="91"/>
    </location>
</feature>
<evidence type="ECO:0000256" key="1">
    <source>
        <dbReference type="SAM" id="MobiDB-lite"/>
    </source>
</evidence>
<organism evidence="2">
    <name type="scientific">Ganoderma boninense</name>
    <dbReference type="NCBI Taxonomy" id="34458"/>
    <lineage>
        <taxon>Eukaryota</taxon>
        <taxon>Fungi</taxon>
        <taxon>Dikarya</taxon>
        <taxon>Basidiomycota</taxon>
        <taxon>Agaricomycotina</taxon>
        <taxon>Agaricomycetes</taxon>
        <taxon>Polyporales</taxon>
        <taxon>Polyporaceae</taxon>
        <taxon>Ganoderma</taxon>
    </lineage>
</organism>
<gene>
    <name evidence="2" type="primary">G4ML12</name>
</gene>
<sequence length="244" mass="26562">MFVDFAKISSRSVPPAIYIITLSAPLTQPTSRRGRGKKRLPETTQDSAILDVDKMAKRRKLELEVQMVVNTDPAAGGHHDDPSTAAESMSDNRGNCGDEACTEEIVSRALEPFAAIVCVFLQFERQSNVQAAVQAFFNLMAADLDAHSLHYNVELTVSNTTPEAIYAVQAPINNIIGALKPVSASEAPRVVFIETLATPTGHLAYRPSKETAQSMRDCQDLGEDECCAVYVPDVKQTPLVFVPL</sequence>
<reference evidence="2" key="1">
    <citation type="submission" date="2019-10" db="EMBL/GenBank/DDBJ databases">
        <authorList>
            <person name="Nor Muhammad N."/>
        </authorList>
    </citation>
    <scope>NUCLEOTIDE SEQUENCE</scope>
</reference>
<accession>A0A5K1K4V7</accession>
<dbReference type="EMBL" id="LR729206">
    <property type="protein sequence ID" value="VWP01234.1"/>
    <property type="molecule type" value="Genomic_DNA"/>
</dbReference>